<evidence type="ECO:0000313" key="2">
    <source>
        <dbReference type="EMBL" id="AZS28445.1"/>
    </source>
</evidence>
<sequence>MNIDFIMLVARNEMKLLRRNWLFIFFVFLTILGLILLQSVLQHVFPVYHFYALSCSIPFINTYLFNLFQSFFLVFIAGNYIYRDCKLDSLDAILVRPYSNLDYLIGKWIAIISLFITVYIINLIILGIFHIGNGSYPFTFFPYLFYLLTLALPVLLFVTGLTVWLNVVFKTPFLSMFILFGYILVDVFYLSDIQFGCFDFLAMTIPNVFSDIVGHVGVSTYLLQRFAYILFGISFLFFAVSRLQRLAGSIKDVRRCILLGIILFGIGVGCGWSYYWHYYKINQKRKQYIALYEEYKDNERIRISEQKIVYKQEGEWISVLDSITVYNPNKKKIKDVILYLNPSLTVNNVTCMGEKVHYRKNEQVLLLDYPIGCGEYRNFVIHYSGKIDESVCYLDVDDSEYNNTKWSNSILRYGKRTAMVEEAYTFLTPECLWYPVCAPLVNPVQPLASEISFSNYSLTVVHDTMYTVISQGKPSRSREGSYFKNTNPLPGLTLCMGKYNCRSLLIDSTLFEIYFFNEGNNFLAILDGSQKGVVEGIRGVKEKFEYKYGIKYPFSKMTLVEIPVSLCSYSRIGKEGSEFVQPELVFQPENWCKNSQYVSMKNYTREMEKMRPMQSVEVSEKEKISSWSESYFNSLAMEFPKMDLLSFLSNHQLFLTPVKNMSSVAFWFTNFTGCLYSDKYPYIDYFIRQMLMNNRVQILQNSIEVGSTKDDSVIDYLSSHSLQNVLSGSRLSSFEGSILKLKSQYFAKYIYCHIDQDEFKAFLVDFYSRNLFREVPFEQFVEEVQQKFHFDFLTFVEEFYRMSGVPFFFIRNLDQKIMTEGQFCETLVSFDVWNPSECNGVVTLYSEGDDYTPDLQEVKSIPVYSGTCIHVSVPMKKRKWNILLHTNFSQNNPDSYFKLFSQELKTTSDSFMEIVSIDTICFTSDKDEILVDNEDDMFCTTMSESRETWLSKLLHQNTPKYGMMTDFLQGKFSGWLPSVFNDAIGEPVRSFCGKVVKNGTGKATWKALLPEDGDYELYVYQLGLNHRFQYQVELFSYCYSVEQKGYKANIRVDILPSGTRNVFLQDNEGRDEDSTFDMQIFESRWIFLGKYKLSKGEISISLLDRGAFPGQLIFADAVKWVKRR</sequence>
<reference evidence="2 3" key="1">
    <citation type="submission" date="2018-10" db="EMBL/GenBank/DDBJ databases">
        <title>Butyricimonas faecalis sp. nov., isolated from human faeces and emended description of the genus Butyricimonas.</title>
        <authorList>
            <person name="Le Roy T."/>
            <person name="Van der Smissen P."/>
            <person name="Paquot A."/>
            <person name="Delzenne N."/>
            <person name="Muccioli G."/>
            <person name="Collet J.-F."/>
            <person name="Cani P.D."/>
        </authorList>
    </citation>
    <scope>NUCLEOTIDE SEQUENCE [LARGE SCALE GENOMIC DNA]</scope>
    <source>
        <strain evidence="2 3">H184</strain>
    </source>
</reference>
<keyword evidence="3" id="KW-1185">Reference proteome</keyword>
<dbReference type="KEGG" id="buy:D8S85_02005"/>
<organism evidence="2 3">
    <name type="scientific">Butyricimonas faecalis</name>
    <dbReference type="NCBI Taxonomy" id="2093856"/>
    <lineage>
        <taxon>Bacteria</taxon>
        <taxon>Pseudomonadati</taxon>
        <taxon>Bacteroidota</taxon>
        <taxon>Bacteroidia</taxon>
        <taxon>Bacteroidales</taxon>
        <taxon>Odoribacteraceae</taxon>
        <taxon>Butyricimonas</taxon>
    </lineage>
</organism>
<evidence type="ECO:0008006" key="4">
    <source>
        <dbReference type="Google" id="ProtNLM"/>
    </source>
</evidence>
<feature type="transmembrane region" description="Helical" evidence="1">
    <location>
        <begin position="60"/>
        <end position="82"/>
    </location>
</feature>
<feature type="transmembrane region" description="Helical" evidence="1">
    <location>
        <begin position="226"/>
        <end position="244"/>
    </location>
</feature>
<evidence type="ECO:0000313" key="3">
    <source>
        <dbReference type="Proteomes" id="UP000270673"/>
    </source>
</evidence>
<feature type="transmembrane region" description="Helical" evidence="1">
    <location>
        <begin position="256"/>
        <end position="276"/>
    </location>
</feature>
<name>A0A3S9VPK5_9BACT</name>
<dbReference type="AlphaFoldDB" id="A0A3S9VPK5"/>
<accession>A0A3S9VPK5</accession>
<keyword evidence="1" id="KW-1133">Transmembrane helix</keyword>
<feature type="transmembrane region" description="Helical" evidence="1">
    <location>
        <begin position="172"/>
        <end position="191"/>
    </location>
</feature>
<keyword evidence="1" id="KW-0812">Transmembrane</keyword>
<evidence type="ECO:0000256" key="1">
    <source>
        <dbReference type="SAM" id="Phobius"/>
    </source>
</evidence>
<keyword evidence="1" id="KW-0472">Membrane</keyword>
<dbReference type="Proteomes" id="UP000270673">
    <property type="component" value="Chromosome"/>
</dbReference>
<dbReference type="EMBL" id="CP032819">
    <property type="protein sequence ID" value="AZS28445.1"/>
    <property type="molecule type" value="Genomic_DNA"/>
</dbReference>
<protein>
    <recommendedName>
        <fullName evidence="4">Xanthan lyase</fullName>
    </recommendedName>
</protein>
<dbReference type="OrthoDB" id="719733at2"/>
<dbReference type="RefSeq" id="WP_106624567.1">
    <property type="nucleotide sequence ID" value="NZ_CP032819.1"/>
</dbReference>
<feature type="transmembrane region" description="Helical" evidence="1">
    <location>
        <begin position="21"/>
        <end position="40"/>
    </location>
</feature>
<feature type="transmembrane region" description="Helical" evidence="1">
    <location>
        <begin position="143"/>
        <end position="165"/>
    </location>
</feature>
<feature type="transmembrane region" description="Helical" evidence="1">
    <location>
        <begin position="103"/>
        <end position="131"/>
    </location>
</feature>
<gene>
    <name evidence="2" type="ORF">D8S85_02005</name>
</gene>
<proteinExistence type="predicted"/>